<gene>
    <name evidence="8" type="ORF">FEZ33_04690</name>
</gene>
<proteinExistence type="predicted"/>
<dbReference type="SUPFAM" id="SSF50129">
    <property type="entry name" value="GroES-like"/>
    <property type="match status" value="1"/>
</dbReference>
<comment type="subunit">
    <text evidence="2">Homotetramer.</text>
</comment>
<dbReference type="Gene3D" id="3.90.180.10">
    <property type="entry name" value="Medium-chain alcohol dehydrogenases, catalytic domain"/>
    <property type="match status" value="1"/>
</dbReference>
<comment type="subcellular location">
    <subcellularLocation>
        <location evidence="1">Cytoplasm</location>
    </subcellularLocation>
</comment>
<accession>A0A5R9DY69</accession>
<evidence type="ECO:0000313" key="9">
    <source>
        <dbReference type="Proteomes" id="UP000306420"/>
    </source>
</evidence>
<dbReference type="GO" id="GO:0008270">
    <property type="term" value="F:zinc ion binding"/>
    <property type="evidence" value="ECO:0007669"/>
    <property type="project" value="InterPro"/>
</dbReference>
<keyword evidence="3" id="KW-0963">Cytoplasm</keyword>
<feature type="domain" description="Enoyl reductase (ER)" evidence="7">
    <location>
        <begin position="10"/>
        <end position="313"/>
    </location>
</feature>
<dbReference type="Proteomes" id="UP000306420">
    <property type="component" value="Unassembled WGS sequence"/>
</dbReference>
<organism evidence="8 9">
    <name type="scientific">Ruoffia tabacinasalis</name>
    <dbReference type="NCBI Taxonomy" id="87458"/>
    <lineage>
        <taxon>Bacteria</taxon>
        <taxon>Bacillati</taxon>
        <taxon>Bacillota</taxon>
        <taxon>Bacilli</taxon>
        <taxon>Lactobacillales</taxon>
        <taxon>Aerococcaceae</taxon>
        <taxon>Ruoffia</taxon>
    </lineage>
</organism>
<protein>
    <submittedName>
        <fullName evidence="8">NADP-dependent oxidoreductase</fullName>
    </submittedName>
</protein>
<dbReference type="PROSITE" id="PS01162">
    <property type="entry name" value="QOR_ZETA_CRYSTAL"/>
    <property type="match status" value="1"/>
</dbReference>
<dbReference type="GO" id="GO:0016491">
    <property type="term" value="F:oxidoreductase activity"/>
    <property type="evidence" value="ECO:0007669"/>
    <property type="project" value="InterPro"/>
</dbReference>
<dbReference type="InterPro" id="IPR036291">
    <property type="entry name" value="NAD(P)-bd_dom_sf"/>
</dbReference>
<evidence type="ECO:0000256" key="5">
    <source>
        <dbReference type="ARBA" id="ARBA00022884"/>
    </source>
</evidence>
<evidence type="ECO:0000256" key="2">
    <source>
        <dbReference type="ARBA" id="ARBA00011881"/>
    </source>
</evidence>
<dbReference type="Gene3D" id="3.40.50.720">
    <property type="entry name" value="NAD(P)-binding Rossmann-like Domain"/>
    <property type="match status" value="1"/>
</dbReference>
<dbReference type="AlphaFoldDB" id="A0A5R9DY69"/>
<dbReference type="InterPro" id="IPR002364">
    <property type="entry name" value="Quin_OxRdtase/zeta-crystal_CS"/>
</dbReference>
<dbReference type="Pfam" id="PF08240">
    <property type="entry name" value="ADH_N"/>
    <property type="match status" value="1"/>
</dbReference>
<evidence type="ECO:0000259" key="7">
    <source>
        <dbReference type="SMART" id="SM00829"/>
    </source>
</evidence>
<dbReference type="GO" id="GO:0003723">
    <property type="term" value="F:RNA binding"/>
    <property type="evidence" value="ECO:0007669"/>
    <property type="project" value="UniProtKB-KW"/>
</dbReference>
<dbReference type="Pfam" id="PF00107">
    <property type="entry name" value="ADH_zinc_N"/>
    <property type="match status" value="1"/>
</dbReference>
<dbReference type="InterPro" id="IPR013149">
    <property type="entry name" value="ADH-like_C"/>
</dbReference>
<dbReference type="InterPro" id="IPR020843">
    <property type="entry name" value="ER"/>
</dbReference>
<dbReference type="PANTHER" id="PTHR44154">
    <property type="entry name" value="QUINONE OXIDOREDUCTASE"/>
    <property type="match status" value="1"/>
</dbReference>
<name>A0A5R9DY69_9LACT</name>
<keyword evidence="5" id="KW-0694">RNA-binding</keyword>
<evidence type="ECO:0000256" key="3">
    <source>
        <dbReference type="ARBA" id="ARBA00022490"/>
    </source>
</evidence>
<evidence type="ECO:0000256" key="4">
    <source>
        <dbReference type="ARBA" id="ARBA00022857"/>
    </source>
</evidence>
<keyword evidence="6" id="KW-0007">Acetylation</keyword>
<reference evidence="8 9" key="1">
    <citation type="submission" date="2019-05" db="EMBL/GenBank/DDBJ databases">
        <title>The metagenome of a microbial culture collection derived from dairy environment covers the genomic content of the human microbiome.</title>
        <authorList>
            <person name="Roder T."/>
            <person name="Wuthrich D."/>
            <person name="Sattari Z."/>
            <person name="Von Ah U."/>
            <person name="Bar C."/>
            <person name="Ronchi F."/>
            <person name="Macpherson A.J."/>
            <person name="Ganal-Vonarburg S.C."/>
            <person name="Bruggmann R."/>
            <person name="Vergeres G."/>
        </authorList>
    </citation>
    <scope>NUCLEOTIDE SEQUENCE [LARGE SCALE GENOMIC DNA]</scope>
    <source>
        <strain evidence="8 9">FAM 24227</strain>
    </source>
</reference>
<dbReference type="RefSeq" id="WP_138404245.1">
    <property type="nucleotide sequence ID" value="NZ_VBSP01000011.1"/>
</dbReference>
<dbReference type="SUPFAM" id="SSF51735">
    <property type="entry name" value="NAD(P)-binding Rossmann-fold domains"/>
    <property type="match status" value="1"/>
</dbReference>
<dbReference type="EMBL" id="VBSP01000011">
    <property type="protein sequence ID" value="TLQ41750.1"/>
    <property type="molecule type" value="Genomic_DNA"/>
</dbReference>
<dbReference type="PANTHER" id="PTHR44154:SF1">
    <property type="entry name" value="QUINONE OXIDOREDUCTASE"/>
    <property type="match status" value="1"/>
</dbReference>
<dbReference type="InterPro" id="IPR011032">
    <property type="entry name" value="GroES-like_sf"/>
</dbReference>
<dbReference type="InterPro" id="IPR051603">
    <property type="entry name" value="Zinc-ADH_QOR/CCCR"/>
</dbReference>
<sequence>MKAIVLDSFGSVDELKVRELSIPTVEENEVLIKLDYAGIGSWDAFEREGGYDEMLVMNSNFPYILGSEGSGTVYGKGDKVRDLEVGDTVYATGFLNPKGGFYADYVAVGAEKVFKVPQSTSMEQAGVISGVGSTALRGLEDIINLQANESILIFGASGGIGHLAVQIAKNIGANIFAVASDEDGVEMVKSLGIDSVVDGRKDDLVALARDFAPEGFDAALITAGAKSVDALLECVRKGGRVAYPNGIDPIPDDKPHIELKGYNGDPNSDLLQRFNRWLNSGQLSANIDKVYQMEEAIQAHKALDEHYLGKLCFKVSDD</sequence>
<keyword evidence="4" id="KW-0521">NADP</keyword>
<dbReference type="OrthoDB" id="9792162at2"/>
<dbReference type="GO" id="GO:0005737">
    <property type="term" value="C:cytoplasm"/>
    <property type="evidence" value="ECO:0007669"/>
    <property type="project" value="UniProtKB-SubCell"/>
</dbReference>
<dbReference type="SMART" id="SM00829">
    <property type="entry name" value="PKS_ER"/>
    <property type="match status" value="1"/>
</dbReference>
<dbReference type="CDD" id="cd05289">
    <property type="entry name" value="MDR_like_2"/>
    <property type="match status" value="1"/>
</dbReference>
<evidence type="ECO:0000256" key="6">
    <source>
        <dbReference type="ARBA" id="ARBA00022990"/>
    </source>
</evidence>
<evidence type="ECO:0000313" key="8">
    <source>
        <dbReference type="EMBL" id="TLQ41750.1"/>
    </source>
</evidence>
<evidence type="ECO:0000256" key="1">
    <source>
        <dbReference type="ARBA" id="ARBA00004496"/>
    </source>
</evidence>
<comment type="caution">
    <text evidence="8">The sequence shown here is derived from an EMBL/GenBank/DDBJ whole genome shotgun (WGS) entry which is preliminary data.</text>
</comment>
<dbReference type="InterPro" id="IPR013154">
    <property type="entry name" value="ADH-like_N"/>
</dbReference>